<comment type="caution">
    <text evidence="1">The sequence shown here is derived from an EMBL/GenBank/DDBJ whole genome shotgun (WGS) entry which is preliminary data.</text>
</comment>
<gene>
    <name evidence="1" type="ORF">CEP54_002823</name>
</gene>
<sequence>MHHLECSIYVSITPNLREIPPHGASPEWPLTKANRRRNWGMSPTYQDQSLTMVSPTIHIEMSLGETPFAVGRVWVSWILITRPALCS</sequence>
<keyword evidence="2" id="KW-1185">Reference proteome</keyword>
<evidence type="ECO:0000313" key="1">
    <source>
        <dbReference type="EMBL" id="RSL68396.1"/>
    </source>
</evidence>
<proteinExistence type="predicted"/>
<dbReference type="AlphaFoldDB" id="A0A428QSZ7"/>
<dbReference type="EMBL" id="NKCI01000017">
    <property type="protein sequence ID" value="RSL68396.1"/>
    <property type="molecule type" value="Genomic_DNA"/>
</dbReference>
<reference evidence="1 2" key="1">
    <citation type="submission" date="2017-06" db="EMBL/GenBank/DDBJ databases">
        <title>Comparative genomic analysis of Ambrosia Fusariam Clade fungi.</title>
        <authorList>
            <person name="Stajich J.E."/>
            <person name="Carrillo J."/>
            <person name="Kijimoto T."/>
            <person name="Eskalen A."/>
            <person name="O'Donnell K."/>
            <person name="Kasson M."/>
        </authorList>
    </citation>
    <scope>NUCLEOTIDE SEQUENCE [LARGE SCALE GENOMIC DNA]</scope>
    <source>
        <strain evidence="1 2">NRRL62584</strain>
    </source>
</reference>
<name>A0A428QSZ7_9HYPO</name>
<evidence type="ECO:0000313" key="2">
    <source>
        <dbReference type="Proteomes" id="UP000288168"/>
    </source>
</evidence>
<accession>A0A428QSZ7</accession>
<dbReference type="Proteomes" id="UP000288168">
    <property type="component" value="Unassembled WGS sequence"/>
</dbReference>
<organism evidence="1 2">
    <name type="scientific">Fusarium duplospermum</name>
    <dbReference type="NCBI Taxonomy" id="1325734"/>
    <lineage>
        <taxon>Eukaryota</taxon>
        <taxon>Fungi</taxon>
        <taxon>Dikarya</taxon>
        <taxon>Ascomycota</taxon>
        <taxon>Pezizomycotina</taxon>
        <taxon>Sordariomycetes</taxon>
        <taxon>Hypocreomycetidae</taxon>
        <taxon>Hypocreales</taxon>
        <taxon>Nectriaceae</taxon>
        <taxon>Fusarium</taxon>
        <taxon>Fusarium solani species complex</taxon>
    </lineage>
</organism>
<protein>
    <submittedName>
        <fullName evidence="1">Uncharacterized protein</fullName>
    </submittedName>
</protein>